<dbReference type="Pfam" id="PF00736">
    <property type="entry name" value="EF1_GNE"/>
    <property type="match status" value="1"/>
</dbReference>
<accession>A0A401S3C9</accession>
<dbReference type="OrthoDB" id="331763at2759"/>
<dbReference type="SUPFAM" id="SSF54984">
    <property type="entry name" value="eEF-1beta-like"/>
    <property type="match status" value="1"/>
</dbReference>
<sequence length="123" mass="13658">MKAPRLAFQQPLSKYGPQNLADTTSAKAVDDDDNNDIDLFEPVSFCTSLIIIGNKEERLAQYETKKSKKPALIAKLSILLDVKPWDGETDMVKLEECVRSVTMDGLLWGASKLVPVGYSIKKL</sequence>
<dbReference type="FunFam" id="3.30.70.60:FF:000001">
    <property type="entry name" value="Elongation factor 1-beta 1 like"/>
    <property type="match status" value="1"/>
</dbReference>
<dbReference type="InterPro" id="IPR036219">
    <property type="entry name" value="eEF-1beta-like_sf"/>
</dbReference>
<evidence type="ECO:0000256" key="2">
    <source>
        <dbReference type="ARBA" id="ARBA00022768"/>
    </source>
</evidence>
<evidence type="ECO:0000256" key="4">
    <source>
        <dbReference type="SAM" id="MobiDB-lite"/>
    </source>
</evidence>
<organism evidence="6 7">
    <name type="scientific">Chiloscyllium punctatum</name>
    <name type="common">Brownbanded bambooshark</name>
    <name type="synonym">Hemiscyllium punctatum</name>
    <dbReference type="NCBI Taxonomy" id="137246"/>
    <lineage>
        <taxon>Eukaryota</taxon>
        <taxon>Metazoa</taxon>
        <taxon>Chordata</taxon>
        <taxon>Craniata</taxon>
        <taxon>Vertebrata</taxon>
        <taxon>Chondrichthyes</taxon>
        <taxon>Elasmobranchii</taxon>
        <taxon>Galeomorphii</taxon>
        <taxon>Galeoidea</taxon>
        <taxon>Orectolobiformes</taxon>
        <taxon>Hemiscylliidae</taxon>
        <taxon>Chiloscyllium</taxon>
    </lineage>
</organism>
<dbReference type="Gene3D" id="3.30.70.60">
    <property type="match status" value="1"/>
</dbReference>
<evidence type="ECO:0000256" key="1">
    <source>
        <dbReference type="ARBA" id="ARBA00007411"/>
    </source>
</evidence>
<feature type="region of interest" description="Disordered" evidence="4">
    <location>
        <begin position="1"/>
        <end position="34"/>
    </location>
</feature>
<dbReference type="GO" id="GO:0005853">
    <property type="term" value="C:eukaryotic translation elongation factor 1 complex"/>
    <property type="evidence" value="ECO:0007669"/>
    <property type="project" value="InterPro"/>
</dbReference>
<feature type="domain" description="Translation elongation factor EF1B beta/delta subunit guanine nucleotide exchange" evidence="5">
    <location>
        <begin position="78"/>
        <end position="123"/>
    </location>
</feature>
<dbReference type="EMBL" id="BEZZ01000069">
    <property type="protein sequence ID" value="GCC24872.1"/>
    <property type="molecule type" value="Genomic_DNA"/>
</dbReference>
<evidence type="ECO:0000313" key="6">
    <source>
        <dbReference type="EMBL" id="GCC24872.1"/>
    </source>
</evidence>
<dbReference type="STRING" id="137246.A0A401S3C9"/>
<dbReference type="InterPro" id="IPR014717">
    <property type="entry name" value="Transl_elong_EF1B/ribsomal_bS6"/>
</dbReference>
<evidence type="ECO:0000256" key="3">
    <source>
        <dbReference type="ARBA" id="ARBA00022917"/>
    </source>
</evidence>
<dbReference type="AlphaFoldDB" id="A0A401S3C9"/>
<dbReference type="Proteomes" id="UP000287033">
    <property type="component" value="Unassembled WGS sequence"/>
</dbReference>
<keyword evidence="3" id="KW-0648">Protein biosynthesis</keyword>
<comment type="caution">
    <text evidence="6">The sequence shown here is derived from an EMBL/GenBank/DDBJ whole genome shotgun (WGS) entry which is preliminary data.</text>
</comment>
<dbReference type="PANTHER" id="PTHR11595:SF21">
    <property type="entry name" value="ELONGATION FACTOR 1-BETA"/>
    <property type="match status" value="1"/>
</dbReference>
<proteinExistence type="inferred from homology"/>
<dbReference type="InterPro" id="IPR014038">
    <property type="entry name" value="EF1B_bsu/dsu_GNE"/>
</dbReference>
<dbReference type="GO" id="GO:0003746">
    <property type="term" value="F:translation elongation factor activity"/>
    <property type="evidence" value="ECO:0007669"/>
    <property type="project" value="UniProtKB-KW"/>
</dbReference>
<keyword evidence="7" id="KW-1185">Reference proteome</keyword>
<protein>
    <recommendedName>
        <fullName evidence="5">Translation elongation factor EF1B beta/delta subunit guanine nucleotide exchange domain-containing protein</fullName>
    </recommendedName>
</protein>
<reference evidence="6 7" key="1">
    <citation type="journal article" date="2018" name="Nat. Ecol. Evol.">
        <title>Shark genomes provide insights into elasmobranch evolution and the origin of vertebrates.</title>
        <authorList>
            <person name="Hara Y"/>
            <person name="Yamaguchi K"/>
            <person name="Onimaru K"/>
            <person name="Kadota M"/>
            <person name="Koyanagi M"/>
            <person name="Keeley SD"/>
            <person name="Tatsumi K"/>
            <person name="Tanaka K"/>
            <person name="Motone F"/>
            <person name="Kageyama Y"/>
            <person name="Nozu R"/>
            <person name="Adachi N"/>
            <person name="Nishimura O"/>
            <person name="Nakagawa R"/>
            <person name="Tanegashima C"/>
            <person name="Kiyatake I"/>
            <person name="Matsumoto R"/>
            <person name="Murakumo K"/>
            <person name="Nishida K"/>
            <person name="Terakita A"/>
            <person name="Kuratani S"/>
            <person name="Sato K"/>
            <person name="Hyodo S Kuraku.S."/>
        </authorList>
    </citation>
    <scope>NUCLEOTIDE SEQUENCE [LARGE SCALE GENOMIC DNA]</scope>
</reference>
<comment type="similarity">
    <text evidence="1">Belongs to the EF-1-beta/EF-1-delta family.</text>
</comment>
<dbReference type="GO" id="GO:0005085">
    <property type="term" value="F:guanyl-nucleotide exchange factor activity"/>
    <property type="evidence" value="ECO:0007669"/>
    <property type="project" value="TreeGrafter"/>
</dbReference>
<evidence type="ECO:0000259" key="5">
    <source>
        <dbReference type="Pfam" id="PF00736"/>
    </source>
</evidence>
<dbReference type="GO" id="GO:0005829">
    <property type="term" value="C:cytosol"/>
    <property type="evidence" value="ECO:0007669"/>
    <property type="project" value="TreeGrafter"/>
</dbReference>
<dbReference type="CDD" id="cd00292">
    <property type="entry name" value="EF1B"/>
    <property type="match status" value="1"/>
</dbReference>
<keyword evidence="2" id="KW-0251">Elongation factor</keyword>
<gene>
    <name evidence="6" type="ORF">chiPu_0003275</name>
</gene>
<name>A0A401S3C9_CHIPU</name>
<dbReference type="PANTHER" id="PTHR11595">
    <property type="entry name" value="EF-HAND AND COILED-COIL DOMAIN-CONTAINING FAMILY MEMBER"/>
    <property type="match status" value="1"/>
</dbReference>
<dbReference type="InterPro" id="IPR049720">
    <property type="entry name" value="EF1B_bsu/dsu"/>
</dbReference>
<evidence type="ECO:0000313" key="7">
    <source>
        <dbReference type="Proteomes" id="UP000287033"/>
    </source>
</evidence>